<reference evidence="5" key="1">
    <citation type="journal article" date="2017" name="bioRxiv">
        <title>Comparative analysis of the genomes of Stylophora pistillata and Acropora digitifera provides evidence for extensive differences between species of corals.</title>
        <authorList>
            <person name="Voolstra C.R."/>
            <person name="Li Y."/>
            <person name="Liew Y.J."/>
            <person name="Baumgarten S."/>
            <person name="Zoccola D."/>
            <person name="Flot J.-F."/>
            <person name="Tambutte S."/>
            <person name="Allemand D."/>
            <person name="Aranda M."/>
        </authorList>
    </citation>
    <scope>NUCLEOTIDE SEQUENCE [LARGE SCALE GENOMIC DNA]</scope>
</reference>
<dbReference type="InterPro" id="IPR013783">
    <property type="entry name" value="Ig-like_fold"/>
</dbReference>
<keyword evidence="2" id="KW-0732">Signal</keyword>
<dbReference type="InterPro" id="IPR035914">
    <property type="entry name" value="Sperma_CUB_dom_sf"/>
</dbReference>
<dbReference type="EMBL" id="LSMT01000648">
    <property type="protein sequence ID" value="PFX15442.1"/>
    <property type="molecule type" value="Genomic_DNA"/>
</dbReference>
<dbReference type="Pfam" id="PF13895">
    <property type="entry name" value="Ig_2"/>
    <property type="match status" value="1"/>
</dbReference>
<dbReference type="SUPFAM" id="SSF49854">
    <property type="entry name" value="Spermadhesin, CUB domain"/>
    <property type="match status" value="1"/>
</dbReference>
<evidence type="ECO:0000313" key="4">
    <source>
        <dbReference type="EMBL" id="PFX15442.1"/>
    </source>
</evidence>
<protein>
    <submittedName>
        <fullName evidence="4">Bone morphogenetic protein 1</fullName>
    </submittedName>
</protein>
<organism evidence="4 5">
    <name type="scientific">Stylophora pistillata</name>
    <name type="common">Smooth cauliflower coral</name>
    <dbReference type="NCBI Taxonomy" id="50429"/>
    <lineage>
        <taxon>Eukaryota</taxon>
        <taxon>Metazoa</taxon>
        <taxon>Cnidaria</taxon>
        <taxon>Anthozoa</taxon>
        <taxon>Hexacorallia</taxon>
        <taxon>Scleractinia</taxon>
        <taxon>Astrocoeniina</taxon>
        <taxon>Pocilloporidae</taxon>
        <taxon>Stylophora</taxon>
    </lineage>
</organism>
<keyword evidence="1" id="KW-1015">Disulfide bond</keyword>
<accession>A0A2B4RGR3</accession>
<dbReference type="Gene3D" id="2.60.40.10">
    <property type="entry name" value="Immunoglobulins"/>
    <property type="match status" value="1"/>
</dbReference>
<comment type="caution">
    <text evidence="4">The sequence shown here is derived from an EMBL/GenBank/DDBJ whole genome shotgun (WGS) entry which is preliminary data.</text>
</comment>
<feature type="signal peptide" evidence="2">
    <location>
        <begin position="1"/>
        <end position="23"/>
    </location>
</feature>
<dbReference type="InterPro" id="IPR000859">
    <property type="entry name" value="CUB_dom"/>
</dbReference>
<evidence type="ECO:0000256" key="2">
    <source>
        <dbReference type="SAM" id="SignalP"/>
    </source>
</evidence>
<gene>
    <name evidence="4" type="primary">Bmp1</name>
    <name evidence="4" type="ORF">AWC38_SpisGene20338</name>
</gene>
<dbReference type="PROSITE" id="PS50835">
    <property type="entry name" value="IG_LIKE"/>
    <property type="match status" value="1"/>
</dbReference>
<dbReference type="OrthoDB" id="5979331at2759"/>
<dbReference type="InterPro" id="IPR007110">
    <property type="entry name" value="Ig-like_dom"/>
</dbReference>
<evidence type="ECO:0000256" key="1">
    <source>
        <dbReference type="ARBA" id="ARBA00023157"/>
    </source>
</evidence>
<evidence type="ECO:0000313" key="5">
    <source>
        <dbReference type="Proteomes" id="UP000225706"/>
    </source>
</evidence>
<proteinExistence type="predicted"/>
<dbReference type="CDD" id="cd00096">
    <property type="entry name" value="Ig"/>
    <property type="match status" value="1"/>
</dbReference>
<evidence type="ECO:0000259" key="3">
    <source>
        <dbReference type="PROSITE" id="PS50835"/>
    </source>
</evidence>
<dbReference type="Proteomes" id="UP000225706">
    <property type="component" value="Unassembled WGS sequence"/>
</dbReference>
<feature type="domain" description="Ig-like" evidence="3">
    <location>
        <begin position="129"/>
        <end position="206"/>
    </location>
</feature>
<keyword evidence="5" id="KW-1185">Reference proteome</keyword>
<feature type="chain" id="PRO_5012360557" evidence="2">
    <location>
        <begin position="24"/>
        <end position="210"/>
    </location>
</feature>
<dbReference type="InterPro" id="IPR036179">
    <property type="entry name" value="Ig-like_dom_sf"/>
</dbReference>
<dbReference type="Pfam" id="PF00431">
    <property type="entry name" value="CUB"/>
    <property type="match status" value="1"/>
</dbReference>
<dbReference type="SUPFAM" id="SSF48726">
    <property type="entry name" value="Immunoglobulin"/>
    <property type="match status" value="1"/>
</dbReference>
<sequence length="210" mass="23863">MLSIKSLCTITAVLLPWISGVYLQDYIPLSSTTQNLLQVQKGQYVEIWLEIWRYNSLSGVPCADEEYIEIRDDHNQSANLLGVYCGYHVTAIRRSSGQSLWLNFTHPDRYYYSSGSNYSGKALNETAEPNLNLVSETQFVLLNHSSSLWCPSEGGPAPYIVWRKNGVIVQNSTSVRYRLTITDKENESNYSCEVNAHGRRDQKKISLVIE</sequence>
<dbReference type="Gene3D" id="2.60.120.290">
    <property type="entry name" value="Spermadhesin, CUB domain"/>
    <property type="match status" value="1"/>
</dbReference>
<name>A0A2B4RGR3_STYPI</name>
<feature type="non-terminal residue" evidence="4">
    <location>
        <position position="210"/>
    </location>
</feature>
<dbReference type="AlphaFoldDB" id="A0A2B4RGR3"/>